<gene>
    <name evidence="1" type="ORF">BU25DRAFT_457743</name>
</gene>
<keyword evidence="2" id="KW-1185">Reference proteome</keyword>
<accession>A0ACB6S311</accession>
<organism evidence="1 2">
    <name type="scientific">Macroventuria anomochaeta</name>
    <dbReference type="NCBI Taxonomy" id="301207"/>
    <lineage>
        <taxon>Eukaryota</taxon>
        <taxon>Fungi</taxon>
        <taxon>Dikarya</taxon>
        <taxon>Ascomycota</taxon>
        <taxon>Pezizomycotina</taxon>
        <taxon>Dothideomycetes</taxon>
        <taxon>Pleosporomycetidae</taxon>
        <taxon>Pleosporales</taxon>
        <taxon>Pleosporineae</taxon>
        <taxon>Didymellaceae</taxon>
        <taxon>Macroventuria</taxon>
    </lineage>
</organism>
<dbReference type="Proteomes" id="UP000799754">
    <property type="component" value="Unassembled WGS sequence"/>
</dbReference>
<name>A0ACB6S311_9PLEO</name>
<evidence type="ECO:0000313" key="2">
    <source>
        <dbReference type="Proteomes" id="UP000799754"/>
    </source>
</evidence>
<comment type="caution">
    <text evidence="1">The sequence shown here is derived from an EMBL/GenBank/DDBJ whole genome shotgun (WGS) entry which is preliminary data.</text>
</comment>
<dbReference type="EMBL" id="MU006713">
    <property type="protein sequence ID" value="KAF2628414.1"/>
    <property type="molecule type" value="Genomic_DNA"/>
</dbReference>
<protein>
    <submittedName>
        <fullName evidence="1">Uncharacterized protein</fullName>
    </submittedName>
</protein>
<evidence type="ECO:0000313" key="1">
    <source>
        <dbReference type="EMBL" id="KAF2628414.1"/>
    </source>
</evidence>
<reference evidence="1" key="1">
    <citation type="journal article" date="2020" name="Stud. Mycol.">
        <title>101 Dothideomycetes genomes: a test case for predicting lifestyles and emergence of pathogens.</title>
        <authorList>
            <person name="Haridas S."/>
            <person name="Albert R."/>
            <person name="Binder M."/>
            <person name="Bloem J."/>
            <person name="Labutti K."/>
            <person name="Salamov A."/>
            <person name="Andreopoulos B."/>
            <person name="Baker S."/>
            <person name="Barry K."/>
            <person name="Bills G."/>
            <person name="Bluhm B."/>
            <person name="Cannon C."/>
            <person name="Castanera R."/>
            <person name="Culley D."/>
            <person name="Daum C."/>
            <person name="Ezra D."/>
            <person name="Gonzalez J."/>
            <person name="Henrissat B."/>
            <person name="Kuo A."/>
            <person name="Liang C."/>
            <person name="Lipzen A."/>
            <person name="Lutzoni F."/>
            <person name="Magnuson J."/>
            <person name="Mondo S."/>
            <person name="Nolan M."/>
            <person name="Ohm R."/>
            <person name="Pangilinan J."/>
            <person name="Park H.-J."/>
            <person name="Ramirez L."/>
            <person name="Alfaro M."/>
            <person name="Sun H."/>
            <person name="Tritt A."/>
            <person name="Yoshinaga Y."/>
            <person name="Zwiers L.-H."/>
            <person name="Turgeon B."/>
            <person name="Goodwin S."/>
            <person name="Spatafora J."/>
            <person name="Crous P."/>
            <person name="Grigoriev I."/>
        </authorList>
    </citation>
    <scope>NUCLEOTIDE SEQUENCE</scope>
    <source>
        <strain evidence="1">CBS 525.71</strain>
    </source>
</reference>
<proteinExistence type="predicted"/>
<sequence length="604" mass="68800">MSTFHNLKSLHVKRELQQDNIQTDSEKRTSTPDSTPQARSHTSKPKRSSPIPKSTSPRPEEPKRPLIRKTIPNEPDRPTLSNNDTNIPNPKNSRKESPPGSKPKEDARKGQADHVKHRIHLRHSSRLLSKLLHPQAESSQRHDKKEPQHETKEAVKKAEKRVEKSTLTQNEKPQLIKDKKKEETKTLKERRKSFRENNPERLKLQKLRTSQGFAVRRVGAGPPFNADTEAKVVHLTADDAGERARLSGKILARLTEQLRLVTGLKGSEPERLRRWRVRNEKKRLVPTIALVGGRERGVVRTVESKAQDIDRVGNVKSKLSPNTSYTLTPADLLATHMTNLHRRRASHRSPSGLDFVMRSIRLDPVSPQTQSHSPPLRNFQWFLSHLHGGLGVITKRTRLLSAQLSRYLRDPTIRISRRAAGMPARSCLTKSVPSSRLRHILGVIQGRAKRIIKRNQMLSAQVSAYHPHTPVPLAKHAARILPRSKISRRPVQLTTPTNPTQHSDSTPQNAERLTARKVLLPARLRRIAAQPPREKMRYGDGRAFAGARWSTLRPRVRRKGFRNQREHLRSHLVGGRAEARKVTVRSREERLEDDVAEWLGSRGM</sequence>